<gene>
    <name evidence="2" type="ORF">L228DRAFT_171180</name>
</gene>
<keyword evidence="1" id="KW-0472">Membrane</keyword>
<dbReference type="RefSeq" id="XP_018186918.1">
    <property type="nucleotide sequence ID" value="XM_018329485.1"/>
</dbReference>
<protein>
    <submittedName>
        <fullName evidence="2">Uncharacterized protein</fullName>
    </submittedName>
</protein>
<keyword evidence="3" id="KW-1185">Reference proteome</keyword>
<dbReference type="AlphaFoldDB" id="A0A165FTN4"/>
<name>A0A165FTN4_XYLHT</name>
<proteinExistence type="predicted"/>
<accession>A0A165FTN4</accession>
<feature type="transmembrane region" description="Helical" evidence="1">
    <location>
        <begin position="6"/>
        <end position="25"/>
    </location>
</feature>
<dbReference type="EMBL" id="KV407461">
    <property type="protein sequence ID" value="KZF21363.1"/>
    <property type="molecule type" value="Genomic_DNA"/>
</dbReference>
<dbReference type="OMA" id="DRMGGLK"/>
<sequence length="162" mass="18443">MLNLLIALLVLVFLGLMLVAALLVLRNHRRSRKQAELPLYNEKPGRKNSNHRRLTITAAPYGNRSEPVFVYDEKRNLVENSSSPPESPIPEIRITFPEEEDEGGKRKSGRVLVVHVGDKSVGMEPLEEDLPPYHKGDDGRFQSLDLERIGGLKEKEFEQRFS</sequence>
<keyword evidence="1" id="KW-0812">Transmembrane</keyword>
<organism evidence="2 3">
    <name type="scientific">Xylona heveae (strain CBS 132557 / TC161)</name>
    <dbReference type="NCBI Taxonomy" id="1328760"/>
    <lineage>
        <taxon>Eukaryota</taxon>
        <taxon>Fungi</taxon>
        <taxon>Dikarya</taxon>
        <taxon>Ascomycota</taxon>
        <taxon>Pezizomycotina</taxon>
        <taxon>Xylonomycetes</taxon>
        <taxon>Xylonales</taxon>
        <taxon>Xylonaceae</taxon>
        <taxon>Xylona</taxon>
    </lineage>
</organism>
<dbReference type="GeneID" id="28894622"/>
<evidence type="ECO:0000256" key="1">
    <source>
        <dbReference type="SAM" id="Phobius"/>
    </source>
</evidence>
<evidence type="ECO:0000313" key="2">
    <source>
        <dbReference type="EMBL" id="KZF21363.1"/>
    </source>
</evidence>
<dbReference type="OrthoDB" id="5388417at2759"/>
<reference evidence="2 3" key="1">
    <citation type="journal article" date="2016" name="Fungal Biol.">
        <title>The genome of Xylona heveae provides a window into fungal endophytism.</title>
        <authorList>
            <person name="Gazis R."/>
            <person name="Kuo A."/>
            <person name="Riley R."/>
            <person name="LaButti K."/>
            <person name="Lipzen A."/>
            <person name="Lin J."/>
            <person name="Amirebrahimi M."/>
            <person name="Hesse C.N."/>
            <person name="Spatafora J.W."/>
            <person name="Henrissat B."/>
            <person name="Hainaut M."/>
            <person name="Grigoriev I.V."/>
            <person name="Hibbett D.S."/>
        </authorList>
    </citation>
    <scope>NUCLEOTIDE SEQUENCE [LARGE SCALE GENOMIC DNA]</scope>
    <source>
        <strain evidence="2 3">TC161</strain>
    </source>
</reference>
<dbReference type="InParanoid" id="A0A165FTN4"/>
<keyword evidence="1" id="KW-1133">Transmembrane helix</keyword>
<dbReference type="Proteomes" id="UP000076632">
    <property type="component" value="Unassembled WGS sequence"/>
</dbReference>
<evidence type="ECO:0000313" key="3">
    <source>
        <dbReference type="Proteomes" id="UP000076632"/>
    </source>
</evidence>